<dbReference type="PROSITE" id="PS50075">
    <property type="entry name" value="CARRIER"/>
    <property type="match status" value="1"/>
</dbReference>
<evidence type="ECO:0000256" key="7">
    <source>
        <dbReference type="ARBA" id="ARBA00023268"/>
    </source>
</evidence>
<dbReference type="Gene3D" id="3.40.366.10">
    <property type="entry name" value="Malonyl-Coenzyme A Acyl Carrier Protein, domain 2"/>
    <property type="match status" value="1"/>
</dbReference>
<dbReference type="SUPFAM" id="SSF52151">
    <property type="entry name" value="FabD/lysophospholipase-like"/>
    <property type="match status" value="1"/>
</dbReference>
<dbReference type="SUPFAM" id="SSF47336">
    <property type="entry name" value="ACP-like"/>
    <property type="match status" value="1"/>
</dbReference>
<dbReference type="InterPro" id="IPR016039">
    <property type="entry name" value="Thiolase-like"/>
</dbReference>
<dbReference type="Pfam" id="PF00550">
    <property type="entry name" value="PP-binding"/>
    <property type="match status" value="1"/>
</dbReference>
<dbReference type="Pfam" id="PF02801">
    <property type="entry name" value="Ketoacyl-synt_C"/>
    <property type="match status" value="1"/>
</dbReference>
<dbReference type="NCBIfam" id="TIGR01746">
    <property type="entry name" value="Thioester-redct"/>
    <property type="match status" value="1"/>
</dbReference>
<dbReference type="InterPro" id="IPR016035">
    <property type="entry name" value="Acyl_Trfase/lysoPLipase"/>
</dbReference>
<dbReference type="InterPro" id="IPR018201">
    <property type="entry name" value="Ketoacyl_synth_AS"/>
</dbReference>
<dbReference type="PROSITE" id="PS52019">
    <property type="entry name" value="PKS_MFAS_DH"/>
    <property type="match status" value="1"/>
</dbReference>
<keyword evidence="3" id="KW-0596">Phosphopantetheine</keyword>
<dbReference type="SMART" id="SM00825">
    <property type="entry name" value="PKS_KS"/>
    <property type="match status" value="1"/>
</dbReference>
<dbReference type="FunFam" id="3.40.366.10:FF:000002">
    <property type="entry name" value="Probable polyketide synthase 2"/>
    <property type="match status" value="1"/>
</dbReference>
<feature type="region of interest" description="Disordered" evidence="10">
    <location>
        <begin position="450"/>
        <end position="490"/>
    </location>
</feature>
<keyword evidence="6" id="KW-0045">Antibiotic biosynthesis</keyword>
<dbReference type="InterPro" id="IPR049552">
    <property type="entry name" value="PKS_DH_N"/>
</dbReference>
<reference evidence="14" key="1">
    <citation type="submission" date="2022-01" db="EMBL/GenBank/DDBJ databases">
        <title>Draft Genome Sequences of Seven Type Strains of the Genus Streptomyces.</title>
        <authorList>
            <person name="Aziz S."/>
            <person name="Coretto E."/>
            <person name="Chronakova A."/>
            <person name="Sproer C."/>
            <person name="Huber K."/>
            <person name="Nouioui I."/>
            <person name="Gross H."/>
        </authorList>
    </citation>
    <scope>NUCLEOTIDE SEQUENCE</scope>
    <source>
        <strain evidence="14">DSM 103493</strain>
    </source>
</reference>
<dbReference type="Pfam" id="PF08659">
    <property type="entry name" value="KR"/>
    <property type="match status" value="1"/>
</dbReference>
<dbReference type="InterPro" id="IPR016036">
    <property type="entry name" value="Malonyl_transacylase_ACP-bd"/>
</dbReference>
<dbReference type="Pfam" id="PF00698">
    <property type="entry name" value="Acyl_transf_1"/>
    <property type="match status" value="1"/>
</dbReference>
<dbReference type="PROSITE" id="PS00606">
    <property type="entry name" value="KS3_1"/>
    <property type="match status" value="1"/>
</dbReference>
<dbReference type="GO" id="GO:0004315">
    <property type="term" value="F:3-oxoacyl-[acyl-carrier-protein] synthase activity"/>
    <property type="evidence" value="ECO:0007669"/>
    <property type="project" value="InterPro"/>
</dbReference>
<protein>
    <submittedName>
        <fullName evidence="14">Thioester reductase domain-containing protein</fullName>
    </submittedName>
</protein>
<dbReference type="InterPro" id="IPR036736">
    <property type="entry name" value="ACP-like_sf"/>
</dbReference>
<dbReference type="InterPro" id="IPR050091">
    <property type="entry name" value="PKS_NRPS_Biosynth_Enz"/>
</dbReference>
<dbReference type="Gene3D" id="3.10.129.110">
    <property type="entry name" value="Polyketide synthase dehydratase"/>
    <property type="match status" value="1"/>
</dbReference>
<dbReference type="InterPro" id="IPR014043">
    <property type="entry name" value="Acyl_transferase_dom"/>
</dbReference>
<dbReference type="InterPro" id="IPR014030">
    <property type="entry name" value="Ketoacyl_synth_N"/>
</dbReference>
<dbReference type="CDD" id="cd00833">
    <property type="entry name" value="PKS"/>
    <property type="match status" value="1"/>
</dbReference>
<dbReference type="InterPro" id="IPR006162">
    <property type="entry name" value="Ppantetheine_attach_site"/>
</dbReference>
<dbReference type="SUPFAM" id="SSF55048">
    <property type="entry name" value="Probable ACP-binding domain of malonyl-CoA ACP transacylase"/>
    <property type="match status" value="1"/>
</dbReference>
<dbReference type="PROSITE" id="PS00012">
    <property type="entry name" value="PHOSPHOPANTETHEINE"/>
    <property type="match status" value="1"/>
</dbReference>
<dbReference type="Pfam" id="PF22621">
    <property type="entry name" value="CurL-like_PKS_C"/>
    <property type="match status" value="1"/>
</dbReference>
<dbReference type="GO" id="GO:0006633">
    <property type="term" value="P:fatty acid biosynthetic process"/>
    <property type="evidence" value="ECO:0007669"/>
    <property type="project" value="InterPro"/>
</dbReference>
<evidence type="ECO:0000256" key="3">
    <source>
        <dbReference type="ARBA" id="ARBA00022450"/>
    </source>
</evidence>
<evidence type="ECO:0000256" key="2">
    <source>
        <dbReference type="ARBA" id="ARBA00004792"/>
    </source>
</evidence>
<dbReference type="SMART" id="SM00822">
    <property type="entry name" value="PKS_KR"/>
    <property type="match status" value="1"/>
</dbReference>
<accession>A0A9X1PY07</accession>
<dbReference type="InterPro" id="IPR042104">
    <property type="entry name" value="PKS_dehydratase_sf"/>
</dbReference>
<comment type="cofactor">
    <cofactor evidence="1">
        <name>pantetheine 4'-phosphate</name>
        <dbReference type="ChEBI" id="CHEBI:47942"/>
    </cofactor>
</comment>
<dbReference type="EMBL" id="JAKEIP010000041">
    <property type="protein sequence ID" value="MCF1594634.1"/>
    <property type="molecule type" value="Genomic_DNA"/>
</dbReference>
<evidence type="ECO:0000259" key="12">
    <source>
        <dbReference type="PROSITE" id="PS52004"/>
    </source>
</evidence>
<dbReference type="InterPro" id="IPR009081">
    <property type="entry name" value="PP-bd_ACP"/>
</dbReference>
<name>A0A9X1PY07_STRM4</name>
<dbReference type="Pfam" id="PF08990">
    <property type="entry name" value="Docking"/>
    <property type="match status" value="1"/>
</dbReference>
<feature type="region of interest" description="N-terminal hotdog fold" evidence="9">
    <location>
        <begin position="937"/>
        <end position="1060"/>
    </location>
</feature>
<dbReference type="Gene3D" id="3.40.50.720">
    <property type="entry name" value="NAD(P)-binding Rossmann-like Domain"/>
    <property type="match status" value="2"/>
</dbReference>
<feature type="domain" description="Carrier" evidence="11">
    <location>
        <begin position="1685"/>
        <end position="1760"/>
    </location>
</feature>
<evidence type="ECO:0000259" key="11">
    <source>
        <dbReference type="PROSITE" id="PS50075"/>
    </source>
</evidence>
<evidence type="ECO:0000256" key="1">
    <source>
        <dbReference type="ARBA" id="ARBA00001957"/>
    </source>
</evidence>
<evidence type="ECO:0000259" key="13">
    <source>
        <dbReference type="PROSITE" id="PS52019"/>
    </source>
</evidence>
<evidence type="ECO:0000256" key="9">
    <source>
        <dbReference type="PROSITE-ProRule" id="PRU01363"/>
    </source>
</evidence>
<dbReference type="FunFam" id="1.10.1200.10:FF:000007">
    <property type="entry name" value="Probable polyketide synthase pks17"/>
    <property type="match status" value="1"/>
</dbReference>
<dbReference type="InterPro" id="IPR010080">
    <property type="entry name" value="Thioester_reductase-like_dom"/>
</dbReference>
<dbReference type="InterPro" id="IPR057326">
    <property type="entry name" value="KR_dom"/>
</dbReference>
<dbReference type="CDD" id="cd05235">
    <property type="entry name" value="SDR_e1"/>
    <property type="match status" value="1"/>
</dbReference>
<comment type="caution">
    <text evidence="14">The sequence shown here is derived from an EMBL/GenBank/DDBJ whole genome shotgun (WGS) entry which is preliminary data.</text>
</comment>
<dbReference type="PANTHER" id="PTHR43775:SF51">
    <property type="entry name" value="INACTIVE PHENOLPHTHIOCEROL SYNTHESIS POLYKETIDE SYNTHASE TYPE I PKS1-RELATED"/>
    <property type="match status" value="1"/>
</dbReference>
<evidence type="ECO:0000256" key="10">
    <source>
        <dbReference type="SAM" id="MobiDB-lite"/>
    </source>
</evidence>
<keyword evidence="15" id="KW-1185">Reference proteome</keyword>
<dbReference type="InterPro" id="IPR014031">
    <property type="entry name" value="Ketoacyl_synth_C"/>
</dbReference>
<dbReference type="InterPro" id="IPR013968">
    <property type="entry name" value="PKS_KR"/>
</dbReference>
<dbReference type="Gene3D" id="3.30.70.3290">
    <property type="match status" value="1"/>
</dbReference>
<dbReference type="InterPro" id="IPR049900">
    <property type="entry name" value="PKS_mFAS_DH"/>
</dbReference>
<dbReference type="SMART" id="SM01294">
    <property type="entry name" value="PKS_PP_betabranch"/>
    <property type="match status" value="1"/>
</dbReference>
<keyword evidence="5" id="KW-0808">Transferase</keyword>
<proteinExistence type="predicted"/>
<feature type="domain" description="Ketosynthase family 3 (KS3)" evidence="12">
    <location>
        <begin position="33"/>
        <end position="457"/>
    </location>
</feature>
<dbReference type="Pfam" id="PF07993">
    <property type="entry name" value="NAD_binding_4"/>
    <property type="match status" value="1"/>
</dbReference>
<dbReference type="SMART" id="SM00823">
    <property type="entry name" value="PKS_PP"/>
    <property type="match status" value="1"/>
</dbReference>
<dbReference type="Proteomes" id="UP001139384">
    <property type="component" value="Unassembled WGS sequence"/>
</dbReference>
<evidence type="ECO:0000313" key="15">
    <source>
        <dbReference type="Proteomes" id="UP001139384"/>
    </source>
</evidence>
<dbReference type="Pfam" id="PF22953">
    <property type="entry name" value="SpnB_Rossmann"/>
    <property type="match status" value="1"/>
</dbReference>
<evidence type="ECO:0000256" key="4">
    <source>
        <dbReference type="ARBA" id="ARBA00022553"/>
    </source>
</evidence>
<dbReference type="SMART" id="SM00827">
    <property type="entry name" value="PKS_AT"/>
    <property type="match status" value="1"/>
</dbReference>
<sequence length="2163" mass="228848">MSNEDKLLEYLKKVTADLQKSRRRVAELESGRNEPIAIVGMACRFPGADSPADLWQLVMDETDAISEFPTDRGWDLDNLYDPDPAKPGRTHVRHGGFLKDATRFDAAFFGISPREALAMDPQQRLLLETAWEAFESAGVDPAGLKGTRTGVFTGLVEQSYLGLPTPTEFDGYLMTSMLSSMASGRIAYVLGLEGPAVSIDTACSSSLTALHLAVQSLRAGECTLALAGASYVAANPVGHIDFSQQQGLAADGRCKPFSESADGIGWSEGVGLLLVERLSDARRNGHTVLAVVRGSAVNQDGASNGLTAPNGPSQERVIRQALANARLAAADVDVVEAHGTGTTLGDPIEAQALLNTYGQERPDGDRPLWLGSLKSNIGHAQAAAGVGGIIKMVQAIQHGVLPKSLHSEKRTSVVDWDAGAVELLTEARPWPETGRPRRAAVSAFGASGTNAHVIIEQAPPADETDRTDETDETDGSRTSASATGPITPPWTLSARSAQALRDQARKLLDHLRDEPDLRPWDVAYSLATGRSHLSHRAAVVGTGPDEVLAGLRALSDGENSPHLVTGRVAEPGKTVFVFPGQGGQWPGMAVELLDTSEVFATQIRACGEALAPYVDWSLEDVLRQADGAPSLDRVDVIQPASFAVAVSLAALWRAHGVEPAAVVGSSQGEVAAAYVSGGLTLADAARVAAIRSQVTSALEGRGGIASVALSRDELAARIEGWGDRLSIAVVNGPGSTVVSGDHEALEKFVEECKAEGIRTRRFHADYASHSAQVEEIRDRLLHDLAPIRPRPGTVPFYSTVTAGPLDTTELGAEYWYRNLRHPVEFEETTRTLVGHGHRTFVEVGPHPVLAPVLEDSLDNPVVVGTLRRESGGLAQFLTSLARLHTGGGTVDWHALYAGHDVRRTPLPTYAFQRERHWYEASAAGTDTGRLGVAAAEHPLLGAAVAVAGSGETLLTGRLSARTHPWLAEHTVHDAAVLAPAVLAELAVRAGDELALNAVDELSVHQPLVLPDRQGLQIQLAVAGDDSASERAFTVHARPDAGDVTWQRVASGRLGRHGTGGGADLTQWPPADAVPLSPHDIGERLGATATDDGPLTGVWRRGDEVYAEVRLPDELQRRATDFGLHPVLLQAALQALPLAVDLPGDPGAWLASRWQGFRLHATGAAGLRVRIRPLGSDTVSVTVADQQGRPLATIESLTARPVTTEELGRSAARVQDDLLHVGWRPVRLTADTEHLTLLQLDTDRFDAAQTVDLAAVGAAATGPRPPAAVLSWHAAPTGADPVRAVYDATHKALDLVREWLADERLESVPLVLVTQGAVAVGDEDVTDLAAGAVWGLLRSAQAESPGRFVLVDTDGDEASLAALPAVVRSGQAQAAIRAGHALVPRVARVDAASADTAPSGTWNPDGTVLITGGTGTLGALFARHLVLEHGVRHLLLTSRSGPAAPGAGELRDALTALGAHVTVAACDTADRSALAELLAAVPADRPLTGVVHAAGVLSDGLITALTPERLDAVLRPKVDAAWHLHDLTRDLDLSAFVLFSSLAGVIGSAGQSNYAAANSFLDSLALHRKAHGLPATSVAWGLWEQLSAMAANLDEADVDRIVRSGFGLVASDRGPAALDLALRLGHATLVGVPVDMATLREQPTRAPLLFADLARTPLRRSAQDGTLGADSLAALLQGRSADERYDIVLDLVRAEVAAVLGHPDPGAIGADHRFTELGFDSLTSVELRNRLGEAVGSRLPASLVFDRPTPGELAAHLCAEVLPGGDRTSAPAMETDFAAEITLDEDIRPAAEVVRVTESPREVLLTGVTGFLGAFLLRDLLATTGATVHCLVRAADEHEGLRRVRANLEWYRIWDEVDPDRIRVVVGDLGAPGLGLDEDHFDRLARTVDAVYHAGAAVNWIQPYPTLSAANVAGTRELLRLAARHRTVPLHHVSTTGVFPGPVTRGVPLEVTDPTGPGAALPNGYTQSKWVAEQIIGIARSRGLPVNVYRVDQVAGDQVNGACQTRDFVWLTVKGVLQAGSVPRDLPGVFRLMPVDYASAALVALSRTEDAAGGTFHLYNDTHVTLERIVTRLRAAGHQVTEIAQADWFDLVRADPDNAVAPLLDAVELLIEDSESFYPAISTTQTAAALEGTGISCPPVSDELLDRYIGFFAESGYLPDPEQG</sequence>
<dbReference type="InterPro" id="IPR055123">
    <property type="entry name" value="SpnB-like_Rossmann"/>
</dbReference>
<organism evidence="14 15">
    <name type="scientific">Streptomyces muensis</name>
    <dbReference type="NCBI Taxonomy" id="1077944"/>
    <lineage>
        <taxon>Bacteria</taxon>
        <taxon>Bacillati</taxon>
        <taxon>Actinomycetota</taxon>
        <taxon>Actinomycetes</taxon>
        <taxon>Kitasatosporales</taxon>
        <taxon>Streptomycetaceae</taxon>
        <taxon>Streptomyces</taxon>
    </lineage>
</organism>
<evidence type="ECO:0000256" key="8">
    <source>
        <dbReference type="ARBA" id="ARBA00023315"/>
    </source>
</evidence>
<dbReference type="InterPro" id="IPR036291">
    <property type="entry name" value="NAD(P)-bd_dom_sf"/>
</dbReference>
<keyword evidence="7" id="KW-0511">Multifunctional enzyme</keyword>
<evidence type="ECO:0000313" key="14">
    <source>
        <dbReference type="EMBL" id="MCF1594634.1"/>
    </source>
</evidence>
<dbReference type="RefSeq" id="WP_234762893.1">
    <property type="nucleotide sequence ID" value="NZ_JAKEIP010000041.1"/>
</dbReference>
<dbReference type="InterPro" id="IPR015083">
    <property type="entry name" value="NorB/c/GfsB-D-like_docking"/>
</dbReference>
<dbReference type="SUPFAM" id="SSF53901">
    <property type="entry name" value="Thiolase-like"/>
    <property type="match status" value="1"/>
</dbReference>
<dbReference type="InterPro" id="IPR049551">
    <property type="entry name" value="PKS_DH_C"/>
</dbReference>
<dbReference type="FunFam" id="3.40.47.10:FF:000019">
    <property type="entry name" value="Polyketide synthase type I"/>
    <property type="match status" value="1"/>
</dbReference>
<gene>
    <name evidence="14" type="ORF">L0P92_13805</name>
</gene>
<keyword evidence="8" id="KW-0012">Acyltransferase</keyword>
<dbReference type="InterPro" id="IPR020841">
    <property type="entry name" value="PKS_Beta-ketoAc_synthase_dom"/>
</dbReference>
<dbReference type="SUPFAM" id="SSF51735">
    <property type="entry name" value="NAD(P)-binding Rossmann-fold domains"/>
    <property type="match status" value="3"/>
</dbReference>
<dbReference type="InterPro" id="IPR001227">
    <property type="entry name" value="Ac_transferase_dom_sf"/>
</dbReference>
<dbReference type="GO" id="GO:0033068">
    <property type="term" value="P:macrolide biosynthetic process"/>
    <property type="evidence" value="ECO:0007669"/>
    <property type="project" value="UniProtKB-ARBA"/>
</dbReference>
<dbReference type="GO" id="GO:0031177">
    <property type="term" value="F:phosphopantetheine binding"/>
    <property type="evidence" value="ECO:0007669"/>
    <property type="project" value="InterPro"/>
</dbReference>
<dbReference type="SMART" id="SM00826">
    <property type="entry name" value="PKS_DH"/>
    <property type="match status" value="1"/>
</dbReference>
<feature type="domain" description="PKS/mFAS DH" evidence="13">
    <location>
        <begin position="937"/>
        <end position="1207"/>
    </location>
</feature>
<dbReference type="GO" id="GO:0004312">
    <property type="term" value="F:fatty acid synthase activity"/>
    <property type="evidence" value="ECO:0007669"/>
    <property type="project" value="TreeGrafter"/>
</dbReference>
<dbReference type="CDD" id="cd08956">
    <property type="entry name" value="KR_3_FAS_SDR_x"/>
    <property type="match status" value="1"/>
</dbReference>
<dbReference type="Pfam" id="PF14765">
    <property type="entry name" value="PS-DH"/>
    <property type="match status" value="1"/>
</dbReference>
<keyword evidence="4" id="KW-0597">Phosphoprotein</keyword>
<evidence type="ECO:0000256" key="6">
    <source>
        <dbReference type="ARBA" id="ARBA00023194"/>
    </source>
</evidence>
<comment type="caution">
    <text evidence="9">Lacks conserved residue(s) required for the propagation of feature annotation.</text>
</comment>
<dbReference type="InterPro" id="IPR013120">
    <property type="entry name" value="FAR_NAD-bd"/>
</dbReference>
<dbReference type="Gene3D" id="1.10.1200.10">
    <property type="entry name" value="ACP-like"/>
    <property type="match status" value="1"/>
</dbReference>
<feature type="region of interest" description="C-terminal hotdog fold" evidence="9">
    <location>
        <begin position="1072"/>
        <end position="1207"/>
    </location>
</feature>
<dbReference type="Pfam" id="PF21089">
    <property type="entry name" value="PKS_DH_N"/>
    <property type="match status" value="1"/>
</dbReference>
<evidence type="ECO:0000256" key="5">
    <source>
        <dbReference type="ARBA" id="ARBA00022679"/>
    </source>
</evidence>
<dbReference type="InterPro" id="IPR020807">
    <property type="entry name" value="PKS_DH"/>
</dbReference>
<dbReference type="PANTHER" id="PTHR43775">
    <property type="entry name" value="FATTY ACID SYNTHASE"/>
    <property type="match status" value="1"/>
</dbReference>
<dbReference type="Pfam" id="PF00109">
    <property type="entry name" value="ketoacyl-synt"/>
    <property type="match status" value="1"/>
</dbReference>
<dbReference type="Gene3D" id="3.40.47.10">
    <property type="match status" value="1"/>
</dbReference>
<dbReference type="InterPro" id="IPR020806">
    <property type="entry name" value="PKS_PP-bd"/>
</dbReference>
<comment type="pathway">
    <text evidence="2">Antibiotic biosynthesis.</text>
</comment>
<dbReference type="PROSITE" id="PS52004">
    <property type="entry name" value="KS3_2"/>
    <property type="match status" value="1"/>
</dbReference>